<dbReference type="STRING" id="1848.SAMN05443637_101123"/>
<dbReference type="Proteomes" id="UP000184363">
    <property type="component" value="Unassembled WGS sequence"/>
</dbReference>
<evidence type="ECO:0000259" key="13">
    <source>
        <dbReference type="Pfam" id="PF00291"/>
    </source>
</evidence>
<reference evidence="14 15" key="1">
    <citation type="submission" date="2016-11" db="EMBL/GenBank/DDBJ databases">
        <authorList>
            <person name="Jaros S."/>
            <person name="Januszkiewicz K."/>
            <person name="Wedrychowicz H."/>
        </authorList>
    </citation>
    <scope>NUCLEOTIDE SEQUENCE [LARGE SCALE GENOMIC DNA]</scope>
    <source>
        <strain evidence="14 15">DSM 43832</strain>
    </source>
</reference>
<dbReference type="PIRSF" id="PIRSF001413">
    <property type="entry name" value="Trp_syn_beta"/>
    <property type="match status" value="1"/>
</dbReference>
<dbReference type="CDD" id="cd06446">
    <property type="entry name" value="Trp-synth_B"/>
    <property type="match status" value="1"/>
</dbReference>
<evidence type="ECO:0000256" key="2">
    <source>
        <dbReference type="ARBA" id="ARBA00002786"/>
    </source>
</evidence>
<evidence type="ECO:0000256" key="5">
    <source>
        <dbReference type="ARBA" id="ARBA00011270"/>
    </source>
</evidence>
<keyword evidence="6 12" id="KW-0028">Amino-acid biosynthesis</keyword>
<dbReference type="NCBIfam" id="NF009057">
    <property type="entry name" value="PRK12391.1"/>
    <property type="match status" value="1"/>
</dbReference>
<comment type="pathway">
    <text evidence="3 12">Amino-acid biosynthesis; L-tryptophan biosynthesis; L-tryptophan from chorismate: step 5/5.</text>
</comment>
<name>A0A1M6NA11_PSETH</name>
<dbReference type="OrthoDB" id="9766131at2"/>
<dbReference type="InterPro" id="IPR006654">
    <property type="entry name" value="Trp_synth_beta"/>
</dbReference>
<dbReference type="GO" id="GO:0004834">
    <property type="term" value="F:tryptophan synthase activity"/>
    <property type="evidence" value="ECO:0007669"/>
    <property type="project" value="UniProtKB-UniRule"/>
</dbReference>
<dbReference type="HAMAP" id="MF_00133">
    <property type="entry name" value="Trp_synth_beta"/>
    <property type="match status" value="1"/>
</dbReference>
<dbReference type="AlphaFoldDB" id="A0A1M6NA11"/>
<dbReference type="InterPro" id="IPR006653">
    <property type="entry name" value="Trp_synth_b_CS"/>
</dbReference>
<proteinExistence type="inferred from homology"/>
<comment type="subunit">
    <text evidence="5 12">Tetramer of two alpha and two beta chains.</text>
</comment>
<dbReference type="NCBIfam" id="TIGR01415">
    <property type="entry name" value="trpB_rel"/>
    <property type="match status" value="1"/>
</dbReference>
<evidence type="ECO:0000256" key="8">
    <source>
        <dbReference type="ARBA" id="ARBA00022898"/>
    </source>
</evidence>
<dbReference type="Pfam" id="PF00291">
    <property type="entry name" value="PALP"/>
    <property type="match status" value="1"/>
</dbReference>
<evidence type="ECO:0000256" key="4">
    <source>
        <dbReference type="ARBA" id="ARBA00009982"/>
    </source>
</evidence>
<dbReference type="PANTHER" id="PTHR48077:SF6">
    <property type="entry name" value="TRYPTOPHAN SYNTHASE"/>
    <property type="match status" value="1"/>
</dbReference>
<evidence type="ECO:0000256" key="3">
    <source>
        <dbReference type="ARBA" id="ARBA00004733"/>
    </source>
</evidence>
<keyword evidence="7 12" id="KW-0822">Tryptophan biosynthesis</keyword>
<comment type="function">
    <text evidence="2 12">The beta subunit is responsible for the synthesis of L-tryptophan from indole and L-serine.</text>
</comment>
<evidence type="ECO:0000256" key="11">
    <source>
        <dbReference type="ARBA" id="ARBA00049047"/>
    </source>
</evidence>
<evidence type="ECO:0000256" key="6">
    <source>
        <dbReference type="ARBA" id="ARBA00022605"/>
    </source>
</evidence>
<feature type="domain" description="Tryptophan synthase beta chain-like PALP" evidence="13">
    <location>
        <begin position="73"/>
        <end position="397"/>
    </location>
</feature>
<dbReference type="GO" id="GO:0005737">
    <property type="term" value="C:cytoplasm"/>
    <property type="evidence" value="ECO:0007669"/>
    <property type="project" value="TreeGrafter"/>
</dbReference>
<keyword evidence="15" id="KW-1185">Reference proteome</keyword>
<dbReference type="UniPathway" id="UPA00035">
    <property type="reaction ID" value="UER00044"/>
</dbReference>
<dbReference type="GO" id="GO:0030170">
    <property type="term" value="F:pyridoxal phosphate binding"/>
    <property type="evidence" value="ECO:0007669"/>
    <property type="project" value="InterPro"/>
</dbReference>
<dbReference type="InterPro" id="IPR001926">
    <property type="entry name" value="TrpB-like_PALP"/>
</dbReference>
<evidence type="ECO:0000256" key="10">
    <source>
        <dbReference type="ARBA" id="ARBA00023239"/>
    </source>
</evidence>
<dbReference type="InterPro" id="IPR006316">
    <property type="entry name" value="Trp_synth_b-like"/>
</dbReference>
<evidence type="ECO:0000313" key="15">
    <source>
        <dbReference type="Proteomes" id="UP000184363"/>
    </source>
</evidence>
<evidence type="ECO:0000256" key="1">
    <source>
        <dbReference type="ARBA" id="ARBA00001933"/>
    </source>
</evidence>
<feature type="modified residue" description="N6-(pyridoxal phosphate)lysine" evidence="12">
    <location>
        <position position="110"/>
    </location>
</feature>
<evidence type="ECO:0000256" key="7">
    <source>
        <dbReference type="ARBA" id="ARBA00022822"/>
    </source>
</evidence>
<dbReference type="SUPFAM" id="SSF53686">
    <property type="entry name" value="Tryptophan synthase beta subunit-like PLP-dependent enzymes"/>
    <property type="match status" value="1"/>
</dbReference>
<dbReference type="PANTHER" id="PTHR48077">
    <property type="entry name" value="TRYPTOPHAN SYNTHASE-RELATED"/>
    <property type="match status" value="1"/>
</dbReference>
<dbReference type="PIRSF" id="PIRSF500824">
    <property type="entry name" value="TrpB_prok"/>
    <property type="match status" value="1"/>
</dbReference>
<organism evidence="14 15">
    <name type="scientific">Pseudonocardia thermophila</name>
    <dbReference type="NCBI Taxonomy" id="1848"/>
    <lineage>
        <taxon>Bacteria</taxon>
        <taxon>Bacillati</taxon>
        <taxon>Actinomycetota</taxon>
        <taxon>Actinomycetes</taxon>
        <taxon>Pseudonocardiales</taxon>
        <taxon>Pseudonocardiaceae</taxon>
        <taxon>Pseudonocardia</taxon>
    </lineage>
</organism>
<comment type="similarity">
    <text evidence="4 12">Belongs to the TrpB family.</text>
</comment>
<dbReference type="InterPro" id="IPR023026">
    <property type="entry name" value="Trp_synth_beta/beta-like"/>
</dbReference>
<dbReference type="EMBL" id="FRAP01000001">
    <property type="protein sequence ID" value="SHJ92535.1"/>
    <property type="molecule type" value="Genomic_DNA"/>
</dbReference>
<accession>A0A1M6NA11</accession>
<dbReference type="PROSITE" id="PS00168">
    <property type="entry name" value="TRP_SYNTHASE_BETA"/>
    <property type="match status" value="1"/>
</dbReference>
<keyword evidence="9 12" id="KW-0057">Aromatic amino acid biosynthesis</keyword>
<comment type="catalytic activity">
    <reaction evidence="11 12">
        <text>(1S,2R)-1-C-(indol-3-yl)glycerol 3-phosphate + L-serine = D-glyceraldehyde 3-phosphate + L-tryptophan + H2O</text>
        <dbReference type="Rhea" id="RHEA:10532"/>
        <dbReference type="ChEBI" id="CHEBI:15377"/>
        <dbReference type="ChEBI" id="CHEBI:33384"/>
        <dbReference type="ChEBI" id="CHEBI:57912"/>
        <dbReference type="ChEBI" id="CHEBI:58866"/>
        <dbReference type="ChEBI" id="CHEBI:59776"/>
        <dbReference type="EC" id="4.2.1.20"/>
    </reaction>
</comment>
<sequence length="419" mass="45476">MSRWSLPPSAIPTAWFNVIPHLTSPLQPPLHPGTREPVGPDDLAPLFPMALIGQEVSTDPWIDIPGEVLDILRLWRPTPLVRATRLEKALGTPARIYFKDESVSPSGSHKTNTAVAQAFYNKQEGIARLTTETGAGQWGTALSFACSQFDLDLKVYMVRTSYEQKPYRRIAIETWGGEVVPSPVDDPNNPGSLGSAISDAVRDCVSRDDTHYSLGSVLNHVLLHQTVIGLEAKEQLEQAGERLPDVVIAPCGGGSNLGGITFPFVPEKDVRLLAVEPVSCPTLTQGTFDYDFGDVAGTTPLLPMYTLGHDFMPPSIHAGGLRYHGDAPLVSQLVRDGRMEAVAYPQGKVFEAAVQFTRTEGKIPAPETSHAIRAAIDEALAAKETGEEKVILFNFSGHGFLDLAAYDDYNNGRLPEEQG</sequence>
<evidence type="ECO:0000313" key="14">
    <source>
        <dbReference type="EMBL" id="SHJ92535.1"/>
    </source>
</evidence>
<keyword evidence="10 12" id="KW-0456">Lyase</keyword>
<protein>
    <recommendedName>
        <fullName evidence="12">Tryptophan synthase beta chain</fullName>
        <ecNumber evidence="12">4.2.1.20</ecNumber>
    </recommendedName>
</protein>
<keyword evidence="8 12" id="KW-0663">Pyridoxal phosphate</keyword>
<dbReference type="InterPro" id="IPR036052">
    <property type="entry name" value="TrpB-like_PALP_sf"/>
</dbReference>
<gene>
    <name evidence="12" type="primary">trpB</name>
    <name evidence="14" type="ORF">SAMN05443637_101123</name>
</gene>
<comment type="cofactor">
    <cofactor evidence="1 12">
        <name>pyridoxal 5'-phosphate</name>
        <dbReference type="ChEBI" id="CHEBI:597326"/>
    </cofactor>
</comment>
<dbReference type="Gene3D" id="3.40.50.1100">
    <property type="match status" value="2"/>
</dbReference>
<dbReference type="GO" id="GO:0052684">
    <property type="term" value="F:L-serine hydro-lyase (adding indole, L-tryptophan-forming) activity"/>
    <property type="evidence" value="ECO:0007669"/>
    <property type="project" value="TreeGrafter"/>
</dbReference>
<evidence type="ECO:0000256" key="12">
    <source>
        <dbReference type="HAMAP-Rule" id="MF_00133"/>
    </source>
</evidence>
<evidence type="ECO:0000256" key="9">
    <source>
        <dbReference type="ARBA" id="ARBA00023141"/>
    </source>
</evidence>
<dbReference type="EC" id="4.2.1.20" evidence="12"/>